<dbReference type="EMBL" id="KZ824276">
    <property type="protein sequence ID" value="RAL14168.1"/>
    <property type="molecule type" value="Genomic_DNA"/>
</dbReference>
<proteinExistence type="predicted"/>
<dbReference type="InterPro" id="IPR051678">
    <property type="entry name" value="AGP_Transferase"/>
</dbReference>
<dbReference type="PANTHER" id="PTHR21310:SF37">
    <property type="entry name" value="AMINOGLYCOSIDE PHOSPHOTRANSFERASE DOMAIN-CONTAINING PROTEIN"/>
    <property type="match status" value="1"/>
</dbReference>
<dbReference type="RefSeq" id="XP_025553322.1">
    <property type="nucleotide sequence ID" value="XM_025697590.1"/>
</dbReference>
<dbReference type="VEuPathDB" id="FungiDB:BO97DRAFT_433271"/>
<organism evidence="1 2">
    <name type="scientific">Aspergillus homomorphus (strain CBS 101889)</name>
    <dbReference type="NCBI Taxonomy" id="1450537"/>
    <lineage>
        <taxon>Eukaryota</taxon>
        <taxon>Fungi</taxon>
        <taxon>Dikarya</taxon>
        <taxon>Ascomycota</taxon>
        <taxon>Pezizomycotina</taxon>
        <taxon>Eurotiomycetes</taxon>
        <taxon>Eurotiomycetidae</taxon>
        <taxon>Eurotiales</taxon>
        <taxon>Aspergillaceae</taxon>
        <taxon>Aspergillus</taxon>
        <taxon>Aspergillus subgen. Circumdati</taxon>
    </lineage>
</organism>
<dbReference type="AlphaFoldDB" id="A0A395I4Q9"/>
<gene>
    <name evidence="1" type="ORF">BO97DRAFT_433271</name>
</gene>
<dbReference type="PANTHER" id="PTHR21310">
    <property type="entry name" value="AMINOGLYCOSIDE PHOSPHOTRANSFERASE-RELATED-RELATED"/>
    <property type="match status" value="1"/>
</dbReference>
<dbReference type="GeneID" id="37201879"/>
<evidence type="ECO:0000313" key="2">
    <source>
        <dbReference type="Proteomes" id="UP000248961"/>
    </source>
</evidence>
<dbReference type="STRING" id="1450537.A0A395I4Q9"/>
<evidence type="ECO:0008006" key="3">
    <source>
        <dbReference type="Google" id="ProtNLM"/>
    </source>
</evidence>
<sequence>MEFHHDFEKTQEQKATVWLKLFTSRSPEILSMRLAAKHRPGKIQAACLWRGGAFNICYRVRYEDGQHVIIRFAALERTILRREKVQNEVAVMKYLHANTSIPVPEVLGSGICWAGPYIVIPLVVGELLSDLLKDHSVDGRPVLDPNISDRSLKRAYHEMEKISLESSRLKLDAIGALKEEEGTSVASKRPLTFNMNELMVSATDYFQMLAQQQFFHLQLQQNNAINNEDDCRKKFTARYLFLNLVKKTGVIVDHEFTYTAPAAFFHVTPWWLLLQSPENWEDDLGEFWCRYMPRFHVFLQAMIDCQNELIGRNPLSSHSNSRYGPFASLGDRIALLDPDQQREPEEMVQMKTRELTEAQGFVDNYLIDEQLE</sequence>
<protein>
    <recommendedName>
        <fullName evidence="3">Aminoglycoside phosphotransferase domain-containing protein</fullName>
    </recommendedName>
</protein>
<dbReference type="Gene3D" id="3.30.200.20">
    <property type="entry name" value="Phosphorylase Kinase, domain 1"/>
    <property type="match status" value="1"/>
</dbReference>
<dbReference type="OrthoDB" id="5412996at2759"/>
<dbReference type="SUPFAM" id="SSF56112">
    <property type="entry name" value="Protein kinase-like (PK-like)"/>
    <property type="match status" value="1"/>
</dbReference>
<reference evidence="1 2" key="1">
    <citation type="submission" date="2018-02" db="EMBL/GenBank/DDBJ databases">
        <title>The genomes of Aspergillus section Nigri reveals drivers in fungal speciation.</title>
        <authorList>
            <consortium name="DOE Joint Genome Institute"/>
            <person name="Vesth T.C."/>
            <person name="Nybo J."/>
            <person name="Theobald S."/>
            <person name="Brandl J."/>
            <person name="Frisvad J.C."/>
            <person name="Nielsen K.F."/>
            <person name="Lyhne E.K."/>
            <person name="Kogle M.E."/>
            <person name="Kuo A."/>
            <person name="Riley R."/>
            <person name="Clum A."/>
            <person name="Nolan M."/>
            <person name="Lipzen A."/>
            <person name="Salamov A."/>
            <person name="Henrissat B."/>
            <person name="Wiebenga A."/>
            <person name="De vries R.P."/>
            <person name="Grigoriev I.V."/>
            <person name="Mortensen U.H."/>
            <person name="Andersen M.R."/>
            <person name="Baker S.E."/>
        </authorList>
    </citation>
    <scope>NUCLEOTIDE SEQUENCE [LARGE SCALE GENOMIC DNA]</scope>
    <source>
        <strain evidence="1 2">CBS 101889</strain>
    </source>
</reference>
<evidence type="ECO:0000313" key="1">
    <source>
        <dbReference type="EMBL" id="RAL14168.1"/>
    </source>
</evidence>
<name>A0A395I4Q9_ASPHC</name>
<dbReference type="Proteomes" id="UP000248961">
    <property type="component" value="Unassembled WGS sequence"/>
</dbReference>
<keyword evidence="2" id="KW-1185">Reference proteome</keyword>
<dbReference type="InterPro" id="IPR011009">
    <property type="entry name" value="Kinase-like_dom_sf"/>
</dbReference>
<accession>A0A395I4Q9</accession>